<keyword evidence="2" id="KW-1185">Reference proteome</keyword>
<reference evidence="1" key="1">
    <citation type="journal article" date="2023" name="Mol. Biol. Evol.">
        <title>Third-Generation Sequencing Reveals the Adaptive Role of the Epigenome in Three Deep-Sea Polychaetes.</title>
        <authorList>
            <person name="Perez M."/>
            <person name="Aroh O."/>
            <person name="Sun Y."/>
            <person name="Lan Y."/>
            <person name="Juniper S.K."/>
            <person name="Young C.R."/>
            <person name="Angers B."/>
            <person name="Qian P.Y."/>
        </authorList>
    </citation>
    <scope>NUCLEOTIDE SEQUENCE</scope>
    <source>
        <strain evidence="1">P08H-3</strain>
    </source>
</reference>
<name>A0AAD9KF25_9ANNE</name>
<dbReference type="Proteomes" id="UP001208570">
    <property type="component" value="Unassembled WGS sequence"/>
</dbReference>
<accession>A0AAD9KF25</accession>
<sequence>MLHVSAPNGQQQKNNLNLQLSTSEKNAFSMEKHACLWNQVVDIENDGEDLYKKNVRIGDTLVYDTELICNRVIGLQHYSRDLNIKDVLTYELSLVPFALFDV</sequence>
<proteinExistence type="predicted"/>
<protein>
    <submittedName>
        <fullName evidence="1">Uncharacterized protein</fullName>
    </submittedName>
</protein>
<gene>
    <name evidence="1" type="ORF">LSH36_3g30092</name>
</gene>
<dbReference type="AlphaFoldDB" id="A0AAD9KF25"/>
<evidence type="ECO:0000313" key="2">
    <source>
        <dbReference type="Proteomes" id="UP001208570"/>
    </source>
</evidence>
<comment type="caution">
    <text evidence="1">The sequence shown here is derived from an EMBL/GenBank/DDBJ whole genome shotgun (WGS) entry which is preliminary data.</text>
</comment>
<dbReference type="EMBL" id="JAODUP010000003">
    <property type="protein sequence ID" value="KAK2170433.1"/>
    <property type="molecule type" value="Genomic_DNA"/>
</dbReference>
<organism evidence="1 2">
    <name type="scientific">Paralvinella palmiformis</name>
    <dbReference type="NCBI Taxonomy" id="53620"/>
    <lineage>
        <taxon>Eukaryota</taxon>
        <taxon>Metazoa</taxon>
        <taxon>Spiralia</taxon>
        <taxon>Lophotrochozoa</taxon>
        <taxon>Annelida</taxon>
        <taxon>Polychaeta</taxon>
        <taxon>Sedentaria</taxon>
        <taxon>Canalipalpata</taxon>
        <taxon>Terebellida</taxon>
        <taxon>Terebelliformia</taxon>
        <taxon>Alvinellidae</taxon>
        <taxon>Paralvinella</taxon>
    </lineage>
</organism>
<evidence type="ECO:0000313" key="1">
    <source>
        <dbReference type="EMBL" id="KAK2170433.1"/>
    </source>
</evidence>